<keyword evidence="1" id="KW-0472">Membrane</keyword>
<keyword evidence="1" id="KW-0812">Transmembrane</keyword>
<feature type="transmembrane region" description="Helical" evidence="1">
    <location>
        <begin position="43"/>
        <end position="63"/>
    </location>
</feature>
<dbReference type="EMBL" id="CP053073">
    <property type="protein sequence ID" value="QJR15783.1"/>
    <property type="molecule type" value="Genomic_DNA"/>
</dbReference>
<organism evidence="2 3">
    <name type="scientific">Usitatibacter palustris</name>
    <dbReference type="NCBI Taxonomy" id="2732487"/>
    <lineage>
        <taxon>Bacteria</taxon>
        <taxon>Pseudomonadati</taxon>
        <taxon>Pseudomonadota</taxon>
        <taxon>Betaproteobacteria</taxon>
        <taxon>Nitrosomonadales</taxon>
        <taxon>Usitatibacteraceae</taxon>
        <taxon>Usitatibacter</taxon>
    </lineage>
</organism>
<evidence type="ECO:0000313" key="2">
    <source>
        <dbReference type="EMBL" id="QJR15783.1"/>
    </source>
</evidence>
<dbReference type="AlphaFoldDB" id="A0A6M4HAV8"/>
<dbReference type="RefSeq" id="WP_171163371.1">
    <property type="nucleotide sequence ID" value="NZ_CP053073.1"/>
</dbReference>
<dbReference type="Proteomes" id="UP000503096">
    <property type="component" value="Chromosome"/>
</dbReference>
<proteinExistence type="predicted"/>
<name>A0A6M4HAV8_9PROT</name>
<evidence type="ECO:0000313" key="3">
    <source>
        <dbReference type="Proteomes" id="UP000503096"/>
    </source>
</evidence>
<sequence>MDDLNRDNDAQRTLEQKALHNVRGLVDKLEASDRAERKLQKQILVVFAVLLAVFASLWAAGIFPSKKSGETVEIVIAPKPQGK</sequence>
<keyword evidence="1" id="KW-1133">Transmembrane helix</keyword>
<reference evidence="2 3" key="1">
    <citation type="submission" date="2020-04" db="EMBL/GenBank/DDBJ databases">
        <title>Usitatibacter rugosus gen. nov., sp. nov. and Usitatibacter palustris sp. nov., novel members of Usitatibacteraceae fam. nov. within the order Nitrosomonadales isolated from soil.</title>
        <authorList>
            <person name="Huber K.J."/>
            <person name="Neumann-Schaal M."/>
            <person name="Geppert A."/>
            <person name="Luckner M."/>
            <person name="Wanner G."/>
            <person name="Overmann J."/>
        </authorList>
    </citation>
    <scope>NUCLEOTIDE SEQUENCE [LARGE SCALE GENOMIC DNA]</scope>
    <source>
        <strain evidence="2 3">Swamp67</strain>
    </source>
</reference>
<gene>
    <name evidence="2" type="ORF">DSM104440_02609</name>
</gene>
<accession>A0A6M4HAV8</accession>
<keyword evidence="3" id="KW-1185">Reference proteome</keyword>
<dbReference type="KEGG" id="upl:DSM104440_02609"/>
<evidence type="ECO:0000256" key="1">
    <source>
        <dbReference type="SAM" id="Phobius"/>
    </source>
</evidence>
<protein>
    <submittedName>
        <fullName evidence="2">Uncharacterized protein</fullName>
    </submittedName>
</protein>
<dbReference type="InParanoid" id="A0A6M4HAV8"/>